<gene>
    <name evidence="2" type="ORF">EVEC_LOCUS8459</name>
</gene>
<dbReference type="PANTHER" id="PTHR42899">
    <property type="entry name" value="SPERMATOGENESIS-ASSOCIATED PROTEIN 20"/>
    <property type="match status" value="1"/>
</dbReference>
<dbReference type="Pfam" id="PF03190">
    <property type="entry name" value="Thioredox_DsbH"/>
    <property type="match status" value="1"/>
</dbReference>
<dbReference type="InterPro" id="IPR008928">
    <property type="entry name" value="6-hairpin_glycosidase_sf"/>
</dbReference>
<dbReference type="OrthoDB" id="1923667at2759"/>
<organism evidence="4">
    <name type="scientific">Enterobius vermicularis</name>
    <name type="common">Human pinworm</name>
    <dbReference type="NCBI Taxonomy" id="51028"/>
    <lineage>
        <taxon>Eukaryota</taxon>
        <taxon>Metazoa</taxon>
        <taxon>Ecdysozoa</taxon>
        <taxon>Nematoda</taxon>
        <taxon>Chromadorea</taxon>
        <taxon>Rhabditida</taxon>
        <taxon>Spirurina</taxon>
        <taxon>Oxyuridomorpha</taxon>
        <taxon>Oxyuroidea</taxon>
        <taxon>Oxyuridae</taxon>
        <taxon>Enterobius</taxon>
    </lineage>
</organism>
<keyword evidence="3" id="KW-1185">Reference proteome</keyword>
<dbReference type="STRING" id="51028.A0A0N4VEB4"/>
<protein>
    <submittedName>
        <fullName evidence="4">Thioredox_DsbH domain-containing protein</fullName>
    </submittedName>
</protein>
<feature type="domain" description="Spermatogenesis-associated protein 20-like TRX" evidence="1">
    <location>
        <begin position="65"/>
        <end position="224"/>
    </location>
</feature>
<dbReference type="CDD" id="cd02955">
    <property type="entry name" value="SSP411"/>
    <property type="match status" value="1"/>
</dbReference>
<dbReference type="InterPro" id="IPR036249">
    <property type="entry name" value="Thioredoxin-like_sf"/>
</dbReference>
<dbReference type="Proteomes" id="UP000274131">
    <property type="component" value="Unassembled WGS sequence"/>
</dbReference>
<dbReference type="SUPFAM" id="SSF52833">
    <property type="entry name" value="Thioredoxin-like"/>
    <property type="match status" value="1"/>
</dbReference>
<dbReference type="WBParaSite" id="EVEC_0000901801-mRNA-1">
    <property type="protein sequence ID" value="EVEC_0000901801-mRNA-1"/>
    <property type="gene ID" value="EVEC_0000901801"/>
</dbReference>
<name>A0A0N4VEB4_ENTVE</name>
<evidence type="ECO:0000313" key="4">
    <source>
        <dbReference type="WBParaSite" id="EVEC_0000901801-mRNA-1"/>
    </source>
</evidence>
<proteinExistence type="predicted"/>
<dbReference type="InterPro" id="IPR024705">
    <property type="entry name" value="Ssp411"/>
</dbReference>
<evidence type="ECO:0000259" key="1">
    <source>
        <dbReference type="Pfam" id="PF03190"/>
    </source>
</evidence>
<evidence type="ECO:0000313" key="3">
    <source>
        <dbReference type="Proteomes" id="UP000274131"/>
    </source>
</evidence>
<sequence length="803" mass="90645">MVGDRASFTTFGLYAFQNSENDYQLISANCIRTFATLFECFSRCELMTPEKMNSFSAMDALTKANRLINEKSPYLLQHAYNPVDWYAWDEEAFRRAKELNRLIFLSIGYSTCHWCHVMERESFENEEVAKALNDNFISIKVDREERPDVDKVYMTFVQMTNGNGGWPLSVFLTPDCLPVFGGTYFPPHDMYGRIGLLSLLKILAEKWQKQGDMIKKQGEELLKLIVAASKTKRSTLPELKIVLNTCFEHYQGAFDEENKGFGGAPKFPRPVDLDFLLCCYGVMEETEKKNFALRSVGETLQSLLRGGIHDHIGKGFHRYSVDAGWKVPHFEKMLYDQGQLMTTFSNYSIITGELKEGIRDIAEYVHNNLTHELGGFYTAEDADSFPSKNSKEKVEGAFYVWEAKELDSILDRSDVRGALGCQVSEIFKDYFDVKPLGNVPVNLVASKVMPQDQHEELSKKNVLRIGSYSGEIASKYDIAKSALEDLVERCKRILYKARQERPRPHLDRKIVTAFNGLMISGLARGFVALGEKELANRAVKAVNFVKEHLYCAEGNGLIRCVYVNEKGEIVHKSVKTKGFADDYAFFIQGLLDLYESVFDESLLEFAKQLQVTFDELFWDSASDCGYYNSESSSTVIVRVKEVALVKGFSRLLSEQDNAEPMANSVAASNLLRLGTILDKKNYLKRAKNILAGYAEHIGEIPFALPKMVTALLKLTEPFNQIIVVGSSEDTRVLEMIQVINSFFIPNSCLLLVGKSNSFLLKENSHLETLVSSVTVPTVFICNDMGCCAPITNVVRLKEVLSTL</sequence>
<accession>A0A0N4VEB4</accession>
<dbReference type="SUPFAM" id="SSF48208">
    <property type="entry name" value="Six-hairpin glycosidases"/>
    <property type="match status" value="1"/>
</dbReference>
<dbReference type="GO" id="GO:0005975">
    <property type="term" value="P:carbohydrate metabolic process"/>
    <property type="evidence" value="ECO:0007669"/>
    <property type="project" value="InterPro"/>
</dbReference>
<dbReference type="PANTHER" id="PTHR42899:SF1">
    <property type="entry name" value="SPERMATOGENESIS-ASSOCIATED PROTEIN 20"/>
    <property type="match status" value="1"/>
</dbReference>
<dbReference type="InterPro" id="IPR004879">
    <property type="entry name" value="Ssp411-like_TRX"/>
</dbReference>
<reference evidence="2 3" key="2">
    <citation type="submission" date="2018-10" db="EMBL/GenBank/DDBJ databases">
        <authorList>
            <consortium name="Pathogen Informatics"/>
        </authorList>
    </citation>
    <scope>NUCLEOTIDE SEQUENCE [LARGE SCALE GENOMIC DNA]</scope>
</reference>
<dbReference type="EMBL" id="UXUI01009434">
    <property type="protein sequence ID" value="VDD93708.1"/>
    <property type="molecule type" value="Genomic_DNA"/>
</dbReference>
<dbReference type="PIRSF" id="PIRSF006402">
    <property type="entry name" value="UCP006402_thioredoxin"/>
    <property type="match status" value="1"/>
</dbReference>
<evidence type="ECO:0000313" key="2">
    <source>
        <dbReference type="EMBL" id="VDD93708.1"/>
    </source>
</evidence>
<reference evidence="4" key="1">
    <citation type="submission" date="2017-02" db="UniProtKB">
        <authorList>
            <consortium name="WormBaseParasite"/>
        </authorList>
    </citation>
    <scope>IDENTIFICATION</scope>
</reference>
<dbReference type="Gene3D" id="3.40.30.10">
    <property type="entry name" value="Glutaredoxin"/>
    <property type="match status" value="1"/>
</dbReference>
<dbReference type="AlphaFoldDB" id="A0A0N4VEB4"/>